<dbReference type="RefSeq" id="WP_057805375.1">
    <property type="nucleotide sequence ID" value="NZ_BJYP01000027.1"/>
</dbReference>
<proteinExistence type="predicted"/>
<gene>
    <name evidence="2" type="ORF">IV87_GL001584</name>
    <name evidence="3" type="ORF">SAMN04487973_10598</name>
</gene>
<evidence type="ECO:0000313" key="4">
    <source>
        <dbReference type="Proteomes" id="UP000051749"/>
    </source>
</evidence>
<dbReference type="OrthoDB" id="2276332at2"/>
<keyword evidence="1" id="KW-0732">Signal</keyword>
<dbReference type="GeneID" id="76043024"/>
<dbReference type="EMBL" id="FOGK01000005">
    <property type="protein sequence ID" value="SER37638.1"/>
    <property type="molecule type" value="Genomic_DNA"/>
</dbReference>
<evidence type="ECO:0000313" key="2">
    <source>
        <dbReference type="EMBL" id="KRN83145.1"/>
    </source>
</evidence>
<evidence type="ECO:0000313" key="5">
    <source>
        <dbReference type="Proteomes" id="UP000182818"/>
    </source>
</evidence>
<keyword evidence="5" id="KW-1185">Reference proteome</keyword>
<feature type="signal peptide" evidence="1">
    <location>
        <begin position="1"/>
        <end position="30"/>
    </location>
</feature>
<dbReference type="SUPFAM" id="SSF75011">
    <property type="entry name" value="3-carboxy-cis,cis-mucoante lactonizing enzyme"/>
    <property type="match status" value="1"/>
</dbReference>
<dbReference type="STRING" id="319653.SAMN04487973_10598"/>
<evidence type="ECO:0000256" key="1">
    <source>
        <dbReference type="SAM" id="SignalP"/>
    </source>
</evidence>
<name>A0A0R2K0M3_9LACO</name>
<dbReference type="Proteomes" id="UP000182818">
    <property type="component" value="Unassembled WGS sequence"/>
</dbReference>
<dbReference type="EMBL" id="JQBY01000004">
    <property type="protein sequence ID" value="KRN83145.1"/>
    <property type="molecule type" value="Genomic_DNA"/>
</dbReference>
<dbReference type="AlphaFoldDB" id="A0A0R2K0M3"/>
<evidence type="ECO:0008006" key="6">
    <source>
        <dbReference type="Google" id="ProtNLM"/>
    </source>
</evidence>
<accession>A0A0R2K0M3</accession>
<feature type="chain" id="PRO_5006419218" description="Extracellular protein" evidence="1">
    <location>
        <begin position="31"/>
        <end position="389"/>
    </location>
</feature>
<reference evidence="2 4" key="1">
    <citation type="journal article" date="2015" name="Genome Announc.">
        <title>Expanding the biotechnology potential of lactobacilli through comparative genomics of 213 strains and associated genera.</title>
        <authorList>
            <person name="Sun Z."/>
            <person name="Harris H.M."/>
            <person name="McCann A."/>
            <person name="Guo C."/>
            <person name="Argimon S."/>
            <person name="Zhang W."/>
            <person name="Yang X."/>
            <person name="Jeffery I.B."/>
            <person name="Cooney J.C."/>
            <person name="Kagawa T.F."/>
            <person name="Liu W."/>
            <person name="Song Y."/>
            <person name="Salvetti E."/>
            <person name="Wrobel A."/>
            <person name="Rasinkangas P."/>
            <person name="Parkhill J."/>
            <person name="Rea M.C."/>
            <person name="O'Sullivan O."/>
            <person name="Ritari J."/>
            <person name="Douillard F.P."/>
            <person name="Paul Ross R."/>
            <person name="Yang R."/>
            <person name="Briner A.E."/>
            <person name="Felis G.E."/>
            <person name="de Vos W.M."/>
            <person name="Barrangou R."/>
            <person name="Klaenhammer T.R."/>
            <person name="Caufield P.W."/>
            <person name="Cui Y."/>
            <person name="Zhang H."/>
            <person name="O'Toole P.W."/>
        </authorList>
    </citation>
    <scope>NUCLEOTIDE SEQUENCE [LARGE SCALE GENOMIC DNA]</scope>
    <source>
        <strain evidence="2 4">DSM 22301</strain>
    </source>
</reference>
<evidence type="ECO:0000313" key="3">
    <source>
        <dbReference type="EMBL" id="SER37638.1"/>
    </source>
</evidence>
<organism evidence="2 4">
    <name type="scientific">Pediococcus ethanolidurans</name>
    <dbReference type="NCBI Taxonomy" id="319653"/>
    <lineage>
        <taxon>Bacteria</taxon>
        <taxon>Bacillati</taxon>
        <taxon>Bacillota</taxon>
        <taxon>Bacilli</taxon>
        <taxon>Lactobacillales</taxon>
        <taxon>Lactobacillaceae</taxon>
        <taxon>Pediococcus</taxon>
    </lineage>
</organism>
<dbReference type="PATRIC" id="fig|319653.3.peg.1609"/>
<sequence length="389" mass="43216">MQKKSKWVSRLICGLAVGLMTLSVGDFAFAATYTQKGNALSSYSASKFKYVSNSNYYLTGNFTTKKQYSYAAGYKTSTFQTKPDSVNYKKGNKKVSFKSNYFLPVTKWKNLSWGNPQSFAMTSADTAYVFCTSGSYGWITKYNLKALRALGATKSGKMDMIRRATFYNANSKRYPTQNQNATYKKVLKAIKVGPKFKNFGHGQSLAYNPKDSSHLWFVGTGLASGNHVSTKANVQRVKISTLKPDKKINFRFKSKSGYIAGGLNLAFDKSGNAYLDSKTGSRSLKLFKGKIYTKSVKFSLVMQGIKYAPGPRTQSLAYNKKRNRLYMIADDSVISVPVSKLGKLKKSDVQATQFSAKREFEGMQFTSDGSSYLLTNKGAEIMKGSTKSF</sequence>
<comment type="caution">
    <text evidence="2">The sequence shown here is derived from an EMBL/GenBank/DDBJ whole genome shotgun (WGS) entry which is preliminary data.</text>
</comment>
<reference evidence="3 5" key="2">
    <citation type="submission" date="2016-10" db="EMBL/GenBank/DDBJ databases">
        <authorList>
            <person name="Varghese N."/>
            <person name="Submissions S."/>
        </authorList>
    </citation>
    <scope>NUCLEOTIDE SEQUENCE [LARGE SCALE GENOMIC DNA]</scope>
    <source>
        <strain evidence="3 5">CGMCC 1.3889</strain>
    </source>
</reference>
<dbReference type="Proteomes" id="UP000051749">
    <property type="component" value="Unassembled WGS sequence"/>
</dbReference>
<protein>
    <recommendedName>
        <fullName evidence="6">Extracellular protein</fullName>
    </recommendedName>
</protein>